<reference evidence="12" key="1">
    <citation type="submission" date="2023-08" db="EMBL/GenBank/DDBJ databases">
        <authorList>
            <person name="Chen Y."/>
            <person name="Shah S."/>
            <person name="Dougan E. K."/>
            <person name="Thang M."/>
            <person name="Chan C."/>
        </authorList>
    </citation>
    <scope>NUCLEOTIDE SEQUENCE</scope>
</reference>
<evidence type="ECO:0000256" key="1">
    <source>
        <dbReference type="ARBA" id="ARBA00004211"/>
    </source>
</evidence>
<dbReference type="PANTHER" id="PTHR21230">
    <property type="entry name" value="VESICLE TRANSPORT V-SNARE PROTEIN VTI1-RELATED"/>
    <property type="match status" value="1"/>
</dbReference>
<keyword evidence="3" id="KW-0813">Transport</keyword>
<dbReference type="EMBL" id="CAUJNA010003460">
    <property type="protein sequence ID" value="CAJ1402608.1"/>
    <property type="molecule type" value="Genomic_DNA"/>
</dbReference>
<keyword evidence="5" id="KW-0653">Protein transport</keyword>
<evidence type="ECO:0000256" key="4">
    <source>
        <dbReference type="ARBA" id="ARBA00022692"/>
    </source>
</evidence>
<evidence type="ECO:0000313" key="13">
    <source>
        <dbReference type="Proteomes" id="UP001178507"/>
    </source>
</evidence>
<evidence type="ECO:0000256" key="10">
    <source>
        <dbReference type="SAM" id="Phobius"/>
    </source>
</evidence>
<dbReference type="InterPro" id="IPR007705">
    <property type="entry name" value="Vesicle_trsprt_v-SNARE_N"/>
</dbReference>
<dbReference type="SUPFAM" id="SSF58038">
    <property type="entry name" value="SNARE fusion complex"/>
    <property type="match status" value="1"/>
</dbReference>
<dbReference type="GO" id="GO:0000149">
    <property type="term" value="F:SNARE binding"/>
    <property type="evidence" value="ECO:0007669"/>
    <property type="project" value="TreeGrafter"/>
</dbReference>
<dbReference type="GO" id="GO:0005789">
    <property type="term" value="C:endoplasmic reticulum membrane"/>
    <property type="evidence" value="ECO:0007669"/>
    <property type="project" value="TreeGrafter"/>
</dbReference>
<dbReference type="GO" id="GO:0005794">
    <property type="term" value="C:Golgi apparatus"/>
    <property type="evidence" value="ECO:0007669"/>
    <property type="project" value="TreeGrafter"/>
</dbReference>
<evidence type="ECO:0000256" key="3">
    <source>
        <dbReference type="ARBA" id="ARBA00022448"/>
    </source>
</evidence>
<dbReference type="GO" id="GO:0031201">
    <property type="term" value="C:SNARE complex"/>
    <property type="evidence" value="ECO:0007669"/>
    <property type="project" value="TreeGrafter"/>
</dbReference>
<keyword evidence="8 10" id="KW-0472">Membrane</keyword>
<evidence type="ECO:0000256" key="6">
    <source>
        <dbReference type="ARBA" id="ARBA00022989"/>
    </source>
</evidence>
<dbReference type="Proteomes" id="UP001178507">
    <property type="component" value="Unassembled WGS sequence"/>
</dbReference>
<dbReference type="Gene3D" id="1.20.5.110">
    <property type="match status" value="1"/>
</dbReference>
<feature type="coiled-coil region" evidence="9">
    <location>
        <begin position="26"/>
        <end position="53"/>
    </location>
</feature>
<dbReference type="PANTHER" id="PTHR21230:SF26">
    <property type="entry name" value="VESICLE TRANSPORT THROUGH INTERACTION WITH T-SNARES HOMOLOG 1A"/>
    <property type="match status" value="1"/>
</dbReference>
<dbReference type="CDD" id="cd15862">
    <property type="entry name" value="SNARE_Vti1"/>
    <property type="match status" value="1"/>
</dbReference>
<sequence>MSQVSVSELFQEYEADFRRLCAEGLALAHGQELQEAEKRFNRAEQAVKQMEMEARAMPPESRQKLQAKIKECRHEISDGRRVHKEAVNRSILFDDHTLVGKPEEDVNRSMLEASRKLAEAKRTVLESEQIGIDVMGDLRQQREVITRSRENMGKVGQNYGMAGKMLDGMLQRADQNRRMVCMIAGLFLFMLVFAFYFLASG</sequence>
<dbReference type="GO" id="GO:0005484">
    <property type="term" value="F:SNAP receptor activity"/>
    <property type="evidence" value="ECO:0007669"/>
    <property type="project" value="TreeGrafter"/>
</dbReference>
<comment type="similarity">
    <text evidence="2">Belongs to the VTI1 family.</text>
</comment>
<keyword evidence="6 10" id="KW-1133">Transmembrane helix</keyword>
<dbReference type="InterPro" id="IPR038407">
    <property type="entry name" value="v-SNARE_N_sf"/>
</dbReference>
<keyword evidence="4 10" id="KW-0812">Transmembrane</keyword>
<dbReference type="AlphaFoldDB" id="A0AA36NHN6"/>
<keyword evidence="7 9" id="KW-0175">Coiled coil</keyword>
<name>A0AA36NHN6_9DINO</name>
<dbReference type="GO" id="GO:0006886">
    <property type="term" value="P:intracellular protein transport"/>
    <property type="evidence" value="ECO:0007669"/>
    <property type="project" value="InterPro"/>
</dbReference>
<evidence type="ECO:0000313" key="12">
    <source>
        <dbReference type="EMBL" id="CAJ1402608.1"/>
    </source>
</evidence>
<dbReference type="GO" id="GO:0006906">
    <property type="term" value="P:vesicle fusion"/>
    <property type="evidence" value="ECO:0007669"/>
    <property type="project" value="TreeGrafter"/>
</dbReference>
<dbReference type="GO" id="GO:0031902">
    <property type="term" value="C:late endosome membrane"/>
    <property type="evidence" value="ECO:0007669"/>
    <property type="project" value="TreeGrafter"/>
</dbReference>
<dbReference type="Pfam" id="PF12352">
    <property type="entry name" value="V-SNARE_C"/>
    <property type="match status" value="1"/>
</dbReference>
<dbReference type="InterPro" id="IPR010989">
    <property type="entry name" value="SNARE"/>
</dbReference>
<comment type="subcellular location">
    <subcellularLocation>
        <location evidence="1">Membrane</location>
        <topology evidence="1">Single-pass type IV membrane protein</topology>
    </subcellularLocation>
</comment>
<evidence type="ECO:0000256" key="8">
    <source>
        <dbReference type="ARBA" id="ARBA00023136"/>
    </source>
</evidence>
<feature type="transmembrane region" description="Helical" evidence="10">
    <location>
        <begin position="179"/>
        <end position="199"/>
    </location>
</feature>
<evidence type="ECO:0000256" key="7">
    <source>
        <dbReference type="ARBA" id="ARBA00023054"/>
    </source>
</evidence>
<keyword evidence="13" id="KW-1185">Reference proteome</keyword>
<comment type="caution">
    <text evidence="12">The sequence shown here is derived from an EMBL/GenBank/DDBJ whole genome shotgun (WGS) entry which is preliminary data.</text>
</comment>
<evidence type="ECO:0000259" key="11">
    <source>
        <dbReference type="Pfam" id="PF05008"/>
    </source>
</evidence>
<gene>
    <name evidence="12" type="ORF">EVOR1521_LOCUS25455</name>
</gene>
<protein>
    <recommendedName>
        <fullName evidence="11">Vesicle transport v-SNARE N-terminal domain-containing protein</fullName>
    </recommendedName>
</protein>
<proteinExistence type="inferred from homology"/>
<dbReference type="SUPFAM" id="SSF47661">
    <property type="entry name" value="t-snare proteins"/>
    <property type="match status" value="1"/>
</dbReference>
<dbReference type="Pfam" id="PF05008">
    <property type="entry name" value="V-SNARE"/>
    <property type="match status" value="1"/>
</dbReference>
<organism evidence="12 13">
    <name type="scientific">Effrenium voratum</name>
    <dbReference type="NCBI Taxonomy" id="2562239"/>
    <lineage>
        <taxon>Eukaryota</taxon>
        <taxon>Sar</taxon>
        <taxon>Alveolata</taxon>
        <taxon>Dinophyceae</taxon>
        <taxon>Suessiales</taxon>
        <taxon>Symbiodiniaceae</taxon>
        <taxon>Effrenium</taxon>
    </lineage>
</organism>
<dbReference type="Gene3D" id="1.20.58.400">
    <property type="entry name" value="t-snare proteins"/>
    <property type="match status" value="1"/>
</dbReference>
<evidence type="ECO:0000256" key="5">
    <source>
        <dbReference type="ARBA" id="ARBA00022927"/>
    </source>
</evidence>
<evidence type="ECO:0000256" key="2">
    <source>
        <dbReference type="ARBA" id="ARBA00006108"/>
    </source>
</evidence>
<evidence type="ECO:0000256" key="9">
    <source>
        <dbReference type="SAM" id="Coils"/>
    </source>
</evidence>
<accession>A0AA36NHN6</accession>
<feature type="domain" description="Vesicle transport v-SNARE N-terminal" evidence="11">
    <location>
        <begin position="7"/>
        <end position="78"/>
    </location>
</feature>
<dbReference type="GO" id="GO:0012507">
    <property type="term" value="C:ER to Golgi transport vesicle membrane"/>
    <property type="evidence" value="ECO:0007669"/>
    <property type="project" value="TreeGrafter"/>
</dbReference>